<dbReference type="Proteomes" id="UP000265875">
    <property type="component" value="Unassembled WGS sequence"/>
</dbReference>
<feature type="region of interest" description="Disordered" evidence="1">
    <location>
        <begin position="241"/>
        <end position="264"/>
    </location>
</feature>
<feature type="domain" description="6-phosphogluconate dehydrogenase NADP-binding" evidence="2">
    <location>
        <begin position="4"/>
        <end position="159"/>
    </location>
</feature>
<sequence length="264" mass="27871">MSTKVAVIGLGAMGSAIAKTLIMLGYSVTVWNRTDAECKPLFAIGARIAPSFDVAAQRVDVLVTVMRSCTELEALLDSLGHGLNATDVINLTIGSPEQIRDLASQVRRLGGHLLSGTTRCSPEGIGREDAVVLMSGDAHVWDRHRCLLRTLAGRAFFMGEALSAALVPECQAESTDSLEALKALPDGGSVRKDASSPALARHATNFRSTNTLRQAREALGVSTHPLEVDLQRMSPAVSVGDAEHGAAVLPPPSMSQPLTDRGLI</sequence>
<evidence type="ECO:0000259" key="2">
    <source>
        <dbReference type="Pfam" id="PF03446"/>
    </source>
</evidence>
<gene>
    <name evidence="3" type="ORF">D0894_08470</name>
</gene>
<protein>
    <submittedName>
        <fullName evidence="3">NAD(P)-dependent oxidoreductase</fullName>
    </submittedName>
</protein>
<dbReference type="InterPro" id="IPR006115">
    <property type="entry name" value="6PGDH_NADP-bd"/>
</dbReference>
<dbReference type="PANTHER" id="PTHR43580">
    <property type="entry name" value="OXIDOREDUCTASE GLYR1-RELATED"/>
    <property type="match status" value="1"/>
</dbReference>
<dbReference type="InterPro" id="IPR051265">
    <property type="entry name" value="HIBADH-related_NP60_sf"/>
</dbReference>
<proteinExistence type="predicted"/>
<dbReference type="RefSeq" id="WP_119369375.1">
    <property type="nucleotide sequence ID" value="NZ_QWLL01000017.1"/>
</dbReference>
<dbReference type="AlphaFoldDB" id="A0A399M901"/>
<dbReference type="PANTHER" id="PTHR43580:SF2">
    <property type="entry name" value="CYTOKINE-LIKE NUCLEAR FACTOR N-PAC"/>
    <property type="match status" value="1"/>
</dbReference>
<dbReference type="InterPro" id="IPR036291">
    <property type="entry name" value="NAD(P)-bd_dom_sf"/>
</dbReference>
<dbReference type="EMBL" id="QWLL01000017">
    <property type="protein sequence ID" value="RII78258.1"/>
    <property type="molecule type" value="Genomic_DNA"/>
</dbReference>
<evidence type="ECO:0000313" key="3">
    <source>
        <dbReference type="EMBL" id="RII78258.1"/>
    </source>
</evidence>
<dbReference type="GO" id="GO:0050661">
    <property type="term" value="F:NADP binding"/>
    <property type="evidence" value="ECO:0007669"/>
    <property type="project" value="InterPro"/>
</dbReference>
<dbReference type="Pfam" id="PF03446">
    <property type="entry name" value="NAD_binding_2"/>
    <property type="match status" value="1"/>
</dbReference>
<comment type="caution">
    <text evidence="3">The sequence shown here is derived from an EMBL/GenBank/DDBJ whole genome shotgun (WGS) entry which is preliminary data.</text>
</comment>
<organism evidence="3 4">
    <name type="scientific">Pseudomonas monteilii</name>
    <dbReference type="NCBI Taxonomy" id="76759"/>
    <lineage>
        <taxon>Bacteria</taxon>
        <taxon>Pseudomonadati</taxon>
        <taxon>Pseudomonadota</taxon>
        <taxon>Gammaproteobacteria</taxon>
        <taxon>Pseudomonadales</taxon>
        <taxon>Pseudomonadaceae</taxon>
        <taxon>Pseudomonas</taxon>
    </lineage>
</organism>
<evidence type="ECO:0000256" key="1">
    <source>
        <dbReference type="SAM" id="MobiDB-lite"/>
    </source>
</evidence>
<reference evidence="3 4" key="1">
    <citation type="submission" date="2018-08" db="EMBL/GenBank/DDBJ databases">
        <title>Draft genome sequence of the cyanotroph, Pseudomonas monteilii BCN3.</title>
        <authorList>
            <person name="Jones L.B."/>
            <person name="Kunz D.A."/>
        </authorList>
    </citation>
    <scope>NUCLEOTIDE SEQUENCE [LARGE SCALE GENOMIC DNA]</scope>
    <source>
        <strain evidence="3 4">BCN3</strain>
    </source>
</reference>
<dbReference type="SUPFAM" id="SSF51735">
    <property type="entry name" value="NAD(P)-binding Rossmann-fold domains"/>
    <property type="match status" value="1"/>
</dbReference>
<evidence type="ECO:0000313" key="4">
    <source>
        <dbReference type="Proteomes" id="UP000265875"/>
    </source>
</evidence>
<accession>A0A399M901</accession>
<dbReference type="Gene3D" id="3.40.50.720">
    <property type="entry name" value="NAD(P)-binding Rossmann-like Domain"/>
    <property type="match status" value="1"/>
</dbReference>
<name>A0A399M901_9PSED</name>